<dbReference type="OrthoDB" id="9800666at2"/>
<dbReference type="AlphaFoldDB" id="A0A542DZN0"/>
<keyword evidence="6" id="KW-1185">Reference proteome</keyword>
<dbReference type="Pfam" id="PF02469">
    <property type="entry name" value="Fasciclin"/>
    <property type="match status" value="1"/>
</dbReference>
<accession>A0A542DZN0</accession>
<proteinExistence type="predicted"/>
<protein>
    <submittedName>
        <fullName evidence="5">Putative surface protein with fasciclin (FAS1) repeats</fullName>
    </submittedName>
</protein>
<dbReference type="InterPro" id="IPR050904">
    <property type="entry name" value="Adhesion/Biosynth-related"/>
</dbReference>
<dbReference type="SUPFAM" id="SSF82153">
    <property type="entry name" value="FAS1 domain"/>
    <property type="match status" value="1"/>
</dbReference>
<feature type="region of interest" description="Disordered" evidence="2">
    <location>
        <begin position="26"/>
        <end position="61"/>
    </location>
</feature>
<dbReference type="GO" id="GO:0005615">
    <property type="term" value="C:extracellular space"/>
    <property type="evidence" value="ECO:0007669"/>
    <property type="project" value="TreeGrafter"/>
</dbReference>
<dbReference type="PANTHER" id="PTHR10900">
    <property type="entry name" value="PERIOSTIN-RELATED"/>
    <property type="match status" value="1"/>
</dbReference>
<dbReference type="FunFam" id="2.30.180.10:FF:000019">
    <property type="entry name" value="Cell surface lipoprotein"/>
    <property type="match status" value="1"/>
</dbReference>
<feature type="domain" description="FAS1" evidence="4">
    <location>
        <begin position="88"/>
        <end position="218"/>
    </location>
</feature>
<comment type="caution">
    <text evidence="5">The sequence shown here is derived from an EMBL/GenBank/DDBJ whole genome shotgun (WGS) entry which is preliminary data.</text>
</comment>
<feature type="chain" id="PRO_5038765645" evidence="3">
    <location>
        <begin position="22"/>
        <end position="223"/>
    </location>
</feature>
<evidence type="ECO:0000256" key="1">
    <source>
        <dbReference type="ARBA" id="ARBA00022729"/>
    </source>
</evidence>
<dbReference type="GO" id="GO:0030198">
    <property type="term" value="P:extracellular matrix organization"/>
    <property type="evidence" value="ECO:0007669"/>
    <property type="project" value="TreeGrafter"/>
</dbReference>
<name>A0A542DZN0_9MICO</name>
<feature type="signal peptide" evidence="3">
    <location>
        <begin position="1"/>
        <end position="21"/>
    </location>
</feature>
<evidence type="ECO:0000256" key="2">
    <source>
        <dbReference type="SAM" id="MobiDB-lite"/>
    </source>
</evidence>
<dbReference type="GO" id="GO:0050839">
    <property type="term" value="F:cell adhesion molecule binding"/>
    <property type="evidence" value="ECO:0007669"/>
    <property type="project" value="TreeGrafter"/>
</dbReference>
<dbReference type="Gene3D" id="2.30.180.10">
    <property type="entry name" value="FAS1 domain"/>
    <property type="match status" value="1"/>
</dbReference>
<evidence type="ECO:0000313" key="6">
    <source>
        <dbReference type="Proteomes" id="UP000317893"/>
    </source>
</evidence>
<reference evidence="5 6" key="1">
    <citation type="submission" date="2019-06" db="EMBL/GenBank/DDBJ databases">
        <title>Sequencing the genomes of 1000 actinobacteria strains.</title>
        <authorList>
            <person name="Klenk H.-P."/>
        </authorList>
    </citation>
    <scope>NUCLEOTIDE SEQUENCE [LARGE SCALE GENOMIC DNA]</scope>
    <source>
        <strain evidence="5 6">DSM 18607</strain>
    </source>
</reference>
<sequence length="223" mass="21984">MQIRRKTAALALVAALPLGLAACGSNSSSDTSAGSQPSSSMSSSAPMTTPSDSMTSSGSGMDMASQPFGSACSAVPASGSGSFSGMAADPVATAASNNPVLSTLVTAVKTAGLVDTLNSQQAITVFAPANDAFAKIPAATLKSVLADKATLTKILTYHVVAGKISPDQLAGTHKTLEGQDLTVKGSGEAFTVGSSNANVICGNVQTANATVYIIDGVLMPPAA</sequence>
<organism evidence="5 6">
    <name type="scientific">Lapillicoccus jejuensis</name>
    <dbReference type="NCBI Taxonomy" id="402171"/>
    <lineage>
        <taxon>Bacteria</taxon>
        <taxon>Bacillati</taxon>
        <taxon>Actinomycetota</taxon>
        <taxon>Actinomycetes</taxon>
        <taxon>Micrococcales</taxon>
        <taxon>Intrasporangiaceae</taxon>
        <taxon>Lapillicoccus</taxon>
    </lineage>
</organism>
<gene>
    <name evidence="5" type="ORF">FB458_1633</name>
</gene>
<evidence type="ECO:0000256" key="3">
    <source>
        <dbReference type="SAM" id="SignalP"/>
    </source>
</evidence>
<dbReference type="InterPro" id="IPR036378">
    <property type="entry name" value="FAS1_dom_sf"/>
</dbReference>
<dbReference type="GO" id="GO:0031012">
    <property type="term" value="C:extracellular matrix"/>
    <property type="evidence" value="ECO:0007669"/>
    <property type="project" value="TreeGrafter"/>
</dbReference>
<dbReference type="GO" id="GO:0007155">
    <property type="term" value="P:cell adhesion"/>
    <property type="evidence" value="ECO:0007669"/>
    <property type="project" value="TreeGrafter"/>
</dbReference>
<dbReference type="PANTHER" id="PTHR10900:SF77">
    <property type="entry name" value="FI19380P1"/>
    <property type="match status" value="1"/>
</dbReference>
<dbReference type="PROSITE" id="PS51257">
    <property type="entry name" value="PROKAR_LIPOPROTEIN"/>
    <property type="match status" value="1"/>
</dbReference>
<keyword evidence="1 3" id="KW-0732">Signal</keyword>
<evidence type="ECO:0000259" key="4">
    <source>
        <dbReference type="PROSITE" id="PS50213"/>
    </source>
</evidence>
<evidence type="ECO:0000313" key="5">
    <source>
        <dbReference type="EMBL" id="TQJ08543.1"/>
    </source>
</evidence>
<dbReference type="PROSITE" id="PS50213">
    <property type="entry name" value="FAS1"/>
    <property type="match status" value="1"/>
</dbReference>
<dbReference type="SMART" id="SM00554">
    <property type="entry name" value="FAS1"/>
    <property type="match status" value="1"/>
</dbReference>
<dbReference type="InterPro" id="IPR000782">
    <property type="entry name" value="FAS1_domain"/>
</dbReference>
<dbReference type="EMBL" id="VFMN01000001">
    <property type="protein sequence ID" value="TQJ08543.1"/>
    <property type="molecule type" value="Genomic_DNA"/>
</dbReference>
<dbReference type="Proteomes" id="UP000317893">
    <property type="component" value="Unassembled WGS sequence"/>
</dbReference>